<dbReference type="Proteomes" id="UP000824202">
    <property type="component" value="Unassembled WGS sequence"/>
</dbReference>
<keyword evidence="6" id="KW-0121">Carboxypeptidase</keyword>
<dbReference type="PROSITE" id="PS52016">
    <property type="entry name" value="TONB_DEPENDENT_REC_3"/>
    <property type="match status" value="1"/>
</dbReference>
<dbReference type="Gene3D" id="2.170.130.10">
    <property type="entry name" value="TonB-dependent receptor, plug domain"/>
    <property type="match status" value="1"/>
</dbReference>
<dbReference type="SUPFAM" id="SSF56935">
    <property type="entry name" value="Porins"/>
    <property type="match status" value="1"/>
</dbReference>
<accession>A0A9D2AB61</accession>
<keyword evidence="6" id="KW-0645">Protease</keyword>
<proteinExistence type="inferred from homology"/>
<comment type="similarity">
    <text evidence="4">Belongs to the TonB-dependent receptor family.</text>
</comment>
<dbReference type="AlphaFoldDB" id="A0A9D2AB61"/>
<dbReference type="Gene3D" id="2.60.40.1120">
    <property type="entry name" value="Carboxypeptidase-like, regulatory domain"/>
    <property type="match status" value="1"/>
</dbReference>
<keyword evidence="4" id="KW-1134">Transmembrane beta strand</keyword>
<dbReference type="SMART" id="SM00965">
    <property type="entry name" value="STN"/>
    <property type="match status" value="1"/>
</dbReference>
<dbReference type="GO" id="GO:0004180">
    <property type="term" value="F:carboxypeptidase activity"/>
    <property type="evidence" value="ECO:0007669"/>
    <property type="project" value="UniProtKB-KW"/>
</dbReference>
<dbReference type="EMBL" id="DXFT01000078">
    <property type="protein sequence ID" value="HIX03249.1"/>
    <property type="molecule type" value="Genomic_DNA"/>
</dbReference>
<gene>
    <name evidence="6" type="ORF">H9863_03915</name>
</gene>
<dbReference type="SUPFAM" id="SSF49464">
    <property type="entry name" value="Carboxypeptidase regulatory domain-like"/>
    <property type="match status" value="1"/>
</dbReference>
<dbReference type="NCBIfam" id="TIGR04057">
    <property type="entry name" value="SusC_RagA_signa"/>
    <property type="match status" value="1"/>
</dbReference>
<keyword evidence="3 4" id="KW-0998">Cell outer membrane</keyword>
<evidence type="ECO:0000259" key="5">
    <source>
        <dbReference type="SMART" id="SM00965"/>
    </source>
</evidence>
<dbReference type="InterPro" id="IPR037066">
    <property type="entry name" value="Plug_dom_sf"/>
</dbReference>
<evidence type="ECO:0000256" key="2">
    <source>
        <dbReference type="ARBA" id="ARBA00023136"/>
    </source>
</evidence>
<evidence type="ECO:0000256" key="1">
    <source>
        <dbReference type="ARBA" id="ARBA00022448"/>
    </source>
</evidence>
<name>A0A9D2AB61_9BACT</name>
<feature type="domain" description="Secretin/TonB short N-terminal" evidence="5">
    <location>
        <begin position="48"/>
        <end position="99"/>
    </location>
</feature>
<feature type="non-terminal residue" evidence="6">
    <location>
        <position position="507"/>
    </location>
</feature>
<comment type="subcellular location">
    <subcellularLocation>
        <location evidence="4">Cell outer membrane</location>
        <topology evidence="4">Multi-pass membrane protein</topology>
    </subcellularLocation>
</comment>
<dbReference type="InterPro" id="IPR008969">
    <property type="entry name" value="CarboxyPept-like_regulatory"/>
</dbReference>
<evidence type="ECO:0000313" key="7">
    <source>
        <dbReference type="Proteomes" id="UP000824202"/>
    </source>
</evidence>
<evidence type="ECO:0000256" key="3">
    <source>
        <dbReference type="ARBA" id="ARBA00023237"/>
    </source>
</evidence>
<keyword evidence="4" id="KW-0812">Transmembrane</keyword>
<dbReference type="Pfam" id="PF07715">
    <property type="entry name" value="Plug"/>
    <property type="match status" value="1"/>
</dbReference>
<dbReference type="Pfam" id="PF07660">
    <property type="entry name" value="STN"/>
    <property type="match status" value="1"/>
</dbReference>
<dbReference type="GO" id="GO:0009279">
    <property type="term" value="C:cell outer membrane"/>
    <property type="evidence" value="ECO:0007669"/>
    <property type="project" value="UniProtKB-SubCell"/>
</dbReference>
<keyword evidence="2 4" id="KW-0472">Membrane</keyword>
<dbReference type="InterPro" id="IPR023997">
    <property type="entry name" value="TonB-dep_OMP_SusC/RagA_CS"/>
</dbReference>
<evidence type="ECO:0000313" key="6">
    <source>
        <dbReference type="EMBL" id="HIX03249.1"/>
    </source>
</evidence>
<keyword evidence="6" id="KW-0378">Hydrolase</keyword>
<keyword evidence="1 4" id="KW-0813">Transport</keyword>
<reference evidence="6" key="2">
    <citation type="submission" date="2021-04" db="EMBL/GenBank/DDBJ databases">
        <authorList>
            <person name="Gilroy R."/>
        </authorList>
    </citation>
    <scope>NUCLEOTIDE SEQUENCE</scope>
    <source>
        <strain evidence="6">23274</strain>
    </source>
</reference>
<dbReference type="Pfam" id="PF13715">
    <property type="entry name" value="CarbopepD_reg_2"/>
    <property type="match status" value="1"/>
</dbReference>
<dbReference type="InterPro" id="IPR011662">
    <property type="entry name" value="Secretin/TonB_short_N"/>
</dbReference>
<evidence type="ECO:0000256" key="4">
    <source>
        <dbReference type="PROSITE-ProRule" id="PRU01360"/>
    </source>
</evidence>
<dbReference type="InterPro" id="IPR012910">
    <property type="entry name" value="Plug_dom"/>
</dbReference>
<comment type="caution">
    <text evidence="6">The sequence shown here is derived from an EMBL/GenBank/DDBJ whole genome shotgun (WGS) entry which is preliminary data.</text>
</comment>
<sequence>MKLLVILTLAGFYTCQAEALGQNNRITLHVSDAVLSEVLRQIEDLTGYMFVYKSGDIERAGRVTLKAENMEVSEILNKCFAGSGLSYVFENDVIIISKAAPQPEGRKITGKVTDENGEALPGVTVIIKGTSLGTSTDIDGNYVLTLPAGDHVLVFSMVGMNEKEVAVGKQSTLNVILSEGMTEMDEVVVQGIFQKKLSSYTGAAVTASAEEIKQVGSLNVIQALNAIDPSIRLESNLFDGSNPNVLPEITIRGENGLDLRQNSDENMENPNAPLYILDGMEVSARQIYDMDMNRIESVTILKDASATALYGSRGANGIILITTKAPLPGEIRTTFNANFNVSVPDLRDYNLMNAEEKLEFERLAGLWTGGTQEEQERLDQEYNERLKEVQRGVNTYWLSKPLRIGVNQRYALYFEGGSNQFRYGINLRYDNDQGVMKGSGRSRLGLEVNFRYNIGTKLYINNTATLEEVKEKNSPYGNFSTYAYLNPIDRPYDEEGNLIEEFWPNNE</sequence>
<protein>
    <submittedName>
        <fullName evidence="6">Carboxypeptidase-like regulatory domain-containing protein</fullName>
    </submittedName>
</protein>
<dbReference type="InterPro" id="IPR039426">
    <property type="entry name" value="TonB-dep_rcpt-like"/>
</dbReference>
<organism evidence="6 7">
    <name type="scientific">Candidatus Odoribacter faecigallinarum</name>
    <dbReference type="NCBI Taxonomy" id="2838706"/>
    <lineage>
        <taxon>Bacteria</taxon>
        <taxon>Pseudomonadati</taxon>
        <taxon>Bacteroidota</taxon>
        <taxon>Bacteroidia</taxon>
        <taxon>Bacteroidales</taxon>
        <taxon>Odoribacteraceae</taxon>
        <taxon>Odoribacter</taxon>
    </lineage>
</organism>
<dbReference type="FunFam" id="2.60.40.1120:FF:000003">
    <property type="entry name" value="Outer membrane protein Omp121"/>
    <property type="match status" value="1"/>
</dbReference>
<reference evidence="6" key="1">
    <citation type="journal article" date="2021" name="PeerJ">
        <title>Extensive microbial diversity within the chicken gut microbiome revealed by metagenomics and culture.</title>
        <authorList>
            <person name="Gilroy R."/>
            <person name="Ravi A."/>
            <person name="Getino M."/>
            <person name="Pursley I."/>
            <person name="Horton D.L."/>
            <person name="Alikhan N.F."/>
            <person name="Baker D."/>
            <person name="Gharbi K."/>
            <person name="Hall N."/>
            <person name="Watson M."/>
            <person name="Adriaenssens E.M."/>
            <person name="Foster-Nyarko E."/>
            <person name="Jarju S."/>
            <person name="Secka A."/>
            <person name="Antonio M."/>
            <person name="Oren A."/>
            <person name="Chaudhuri R.R."/>
            <person name="La Ragione R."/>
            <person name="Hildebrand F."/>
            <person name="Pallen M.J."/>
        </authorList>
    </citation>
    <scope>NUCLEOTIDE SEQUENCE</scope>
    <source>
        <strain evidence="6">23274</strain>
    </source>
</reference>